<reference evidence="1" key="1">
    <citation type="submission" date="2021-04" db="EMBL/GenBank/DDBJ databases">
        <title>Genomes of microviruses identified in yellow-bellied marmot fecal samples.</title>
        <authorList>
            <person name="Varsani A."/>
            <person name="Kraberger S."/>
            <person name="Chatterjee A."/>
            <person name="Richet C."/>
            <person name="Fontenele R.S."/>
            <person name="Schmidlin K."/>
            <person name="Blumstein D.T."/>
        </authorList>
    </citation>
    <scope>NUCLEOTIDE SEQUENCE</scope>
    <source>
        <strain evidence="1">Mar16</strain>
    </source>
</reference>
<accession>A0A8F5XPH1</accession>
<protein>
    <submittedName>
        <fullName evidence="1">Uncharacterized protein</fullName>
    </submittedName>
</protein>
<evidence type="ECO:0000313" key="1">
    <source>
        <dbReference type="EMBL" id="QXP45055.1"/>
    </source>
</evidence>
<name>A0A8F5XPH1_9VIRU</name>
<proteinExistence type="predicted"/>
<sequence>MVTYRIIIVGASDKADAFDFKKFIDRSASDYISDKPMTCQVSGSVDIGDGSKQRFASTTVPIHCLYSCTLVPEV</sequence>
<organism evidence="1">
    <name type="scientific">Microvirus mar16</name>
    <dbReference type="NCBI Taxonomy" id="2851148"/>
    <lineage>
        <taxon>Viruses</taxon>
        <taxon>Monodnaviria</taxon>
        <taxon>Sangervirae</taxon>
        <taxon>Phixviricota</taxon>
        <taxon>Malgrandaviricetes</taxon>
        <taxon>Petitvirales</taxon>
        <taxon>Microviridae</taxon>
    </lineage>
</organism>
<dbReference type="EMBL" id="MZ089762">
    <property type="protein sequence ID" value="QXP45055.1"/>
    <property type="molecule type" value="Genomic_DNA"/>
</dbReference>